<organism evidence="2 3">
    <name type="scientific">Marinomonas colpomeniae</name>
    <dbReference type="NCBI Taxonomy" id="2774408"/>
    <lineage>
        <taxon>Bacteria</taxon>
        <taxon>Pseudomonadati</taxon>
        <taxon>Pseudomonadota</taxon>
        <taxon>Gammaproteobacteria</taxon>
        <taxon>Oceanospirillales</taxon>
        <taxon>Oceanospirillaceae</taxon>
        <taxon>Marinomonas</taxon>
    </lineage>
</organism>
<gene>
    <name evidence="2" type="ORF">IF202_10905</name>
</gene>
<dbReference type="EMBL" id="JACYFC010000003">
    <property type="protein sequence ID" value="MBD5771560.1"/>
    <property type="molecule type" value="Genomic_DNA"/>
</dbReference>
<dbReference type="Proteomes" id="UP000604161">
    <property type="component" value="Unassembled WGS sequence"/>
</dbReference>
<dbReference type="Pfam" id="PF06062">
    <property type="entry name" value="UPF0231"/>
    <property type="match status" value="1"/>
</dbReference>
<proteinExistence type="inferred from homology"/>
<sequence length="127" mass="14651">MDYEIAFDQDENAYRIYAGYEFAAIGEWISEYVRDLESIQRVLIAARLAETEKETTEFKHGPFTVILSEEGISVTRQVDMDSAEEEIKAMFDSQESFYQTSTDGIQSECGLEDLINMIENWHEVLQS</sequence>
<evidence type="ECO:0000313" key="2">
    <source>
        <dbReference type="EMBL" id="MBD5771560.1"/>
    </source>
</evidence>
<evidence type="ECO:0000313" key="3">
    <source>
        <dbReference type="Proteomes" id="UP000604161"/>
    </source>
</evidence>
<accession>A0ABR8NZT6</accession>
<keyword evidence="3" id="KW-1185">Reference proteome</keyword>
<dbReference type="RefSeq" id="WP_191594930.1">
    <property type="nucleotide sequence ID" value="NZ_JACYFC010000003.1"/>
</dbReference>
<reference evidence="2 3" key="1">
    <citation type="submission" date="2020-09" db="EMBL/GenBank/DDBJ databases">
        <title>Marinomonas sp. nov., isolated from the cysticercosis algae of Qingdao, China.</title>
        <authorList>
            <person name="Sun X."/>
        </authorList>
    </citation>
    <scope>NUCLEOTIDE SEQUENCE [LARGE SCALE GENOMIC DNA]</scope>
    <source>
        <strain evidence="2 3">SM2066</strain>
    </source>
</reference>
<dbReference type="InterPro" id="IPR008249">
    <property type="entry name" value="UPF0231"/>
</dbReference>
<protein>
    <submittedName>
        <fullName evidence="2">YacL family protein</fullName>
    </submittedName>
</protein>
<evidence type="ECO:0000256" key="1">
    <source>
        <dbReference type="ARBA" id="ARBA00005367"/>
    </source>
</evidence>
<name>A0ABR8NZT6_9GAMM</name>
<comment type="similarity">
    <text evidence="1">Belongs to the UPF0231 family.</text>
</comment>
<comment type="caution">
    <text evidence="2">The sequence shown here is derived from an EMBL/GenBank/DDBJ whole genome shotgun (WGS) entry which is preliminary data.</text>
</comment>